<feature type="compositionally biased region" description="Polar residues" evidence="1">
    <location>
        <begin position="264"/>
        <end position="273"/>
    </location>
</feature>
<evidence type="ECO:0000313" key="3">
    <source>
        <dbReference type="EMBL" id="KAK6297760.1"/>
    </source>
</evidence>
<evidence type="ECO:0000256" key="1">
    <source>
        <dbReference type="SAM" id="MobiDB-lite"/>
    </source>
</evidence>
<keyword evidence="4" id="KW-1185">Reference proteome</keyword>
<gene>
    <name evidence="3" type="ORF">J4Q44_G00323430</name>
</gene>
<reference evidence="3 4" key="1">
    <citation type="submission" date="2021-04" db="EMBL/GenBank/DDBJ databases">
        <authorList>
            <person name="De Guttry C."/>
            <person name="Zahm M."/>
            <person name="Klopp C."/>
            <person name="Cabau C."/>
            <person name="Louis A."/>
            <person name="Berthelot C."/>
            <person name="Parey E."/>
            <person name="Roest Crollius H."/>
            <person name="Montfort J."/>
            <person name="Robinson-Rechavi M."/>
            <person name="Bucao C."/>
            <person name="Bouchez O."/>
            <person name="Gislard M."/>
            <person name="Lluch J."/>
            <person name="Milhes M."/>
            <person name="Lampietro C."/>
            <person name="Lopez Roques C."/>
            <person name="Donnadieu C."/>
            <person name="Braasch I."/>
            <person name="Desvignes T."/>
            <person name="Postlethwait J."/>
            <person name="Bobe J."/>
            <person name="Wedekind C."/>
            <person name="Guiguen Y."/>
        </authorList>
    </citation>
    <scope>NUCLEOTIDE SEQUENCE [LARGE SCALE GENOMIC DNA]</scope>
    <source>
        <strain evidence="3">Cs_M1</strain>
        <tissue evidence="3">Blood</tissue>
    </source>
</reference>
<feature type="chain" id="PRO_5042953150" evidence="2">
    <location>
        <begin position="18"/>
        <end position="344"/>
    </location>
</feature>
<feature type="compositionally biased region" description="Low complexity" evidence="1">
    <location>
        <begin position="299"/>
        <end position="308"/>
    </location>
</feature>
<dbReference type="Proteomes" id="UP001356427">
    <property type="component" value="Unassembled WGS sequence"/>
</dbReference>
<feature type="compositionally biased region" description="Low complexity" evidence="1">
    <location>
        <begin position="61"/>
        <end position="77"/>
    </location>
</feature>
<sequence>MAAAGLLLVLLFCGVHCYPYQQAYRMGSFRLRAPSPHDPPDYDPVAVDPSHSGPYSLSKLPGPVESGSDVGVSSPSVQRSAPNSYKAAQKTAASPYLIPQAPEQTGCVPSGTTDPSILPLRPLCEPPPRKFQAGDISHFESVYEHGNSQSESEDQQFPLPEVEAGSIPAPLPATIASPLPRVLRPEPSQEGLEANYGELFIAGKFPAGTITHFRTNYEHGNNQWRSAGFIRYYPAPVTYKPLFPKPGDAQDQGKEDSRSAKGQVGSSPPQQIQGGYYGLTDGDFMTPRVVGSPQVLAGSGSSQETSSSDPQNLEQDPWAPDLIEALWNQESEIPVHGRSYGPHH</sequence>
<protein>
    <submittedName>
        <fullName evidence="3">Uncharacterized protein</fullName>
    </submittedName>
</protein>
<comment type="caution">
    <text evidence="3">The sequence shown here is derived from an EMBL/GenBank/DDBJ whole genome shotgun (WGS) entry which is preliminary data.</text>
</comment>
<evidence type="ECO:0000313" key="4">
    <source>
        <dbReference type="Proteomes" id="UP001356427"/>
    </source>
</evidence>
<feature type="signal peptide" evidence="2">
    <location>
        <begin position="1"/>
        <end position="17"/>
    </location>
</feature>
<name>A0AAN8L4P6_9TELE</name>
<feature type="region of interest" description="Disordered" evidence="1">
    <location>
        <begin position="241"/>
        <end position="321"/>
    </location>
</feature>
<organism evidence="3 4">
    <name type="scientific">Coregonus suidteri</name>
    <dbReference type="NCBI Taxonomy" id="861788"/>
    <lineage>
        <taxon>Eukaryota</taxon>
        <taxon>Metazoa</taxon>
        <taxon>Chordata</taxon>
        <taxon>Craniata</taxon>
        <taxon>Vertebrata</taxon>
        <taxon>Euteleostomi</taxon>
        <taxon>Actinopterygii</taxon>
        <taxon>Neopterygii</taxon>
        <taxon>Teleostei</taxon>
        <taxon>Protacanthopterygii</taxon>
        <taxon>Salmoniformes</taxon>
        <taxon>Salmonidae</taxon>
        <taxon>Coregoninae</taxon>
        <taxon>Coregonus</taxon>
    </lineage>
</organism>
<dbReference type="AlphaFoldDB" id="A0AAN8L4P6"/>
<proteinExistence type="predicted"/>
<dbReference type="EMBL" id="JAGTTL010000031">
    <property type="protein sequence ID" value="KAK6297760.1"/>
    <property type="molecule type" value="Genomic_DNA"/>
</dbReference>
<accession>A0AAN8L4P6</accession>
<keyword evidence="2" id="KW-0732">Signal</keyword>
<evidence type="ECO:0000256" key="2">
    <source>
        <dbReference type="SAM" id="SignalP"/>
    </source>
</evidence>
<feature type="region of interest" description="Disordered" evidence="1">
    <location>
        <begin position="35"/>
        <end position="88"/>
    </location>
</feature>